<evidence type="ECO:0000313" key="3">
    <source>
        <dbReference type="Proteomes" id="UP000277671"/>
    </source>
</evidence>
<gene>
    <name evidence="2" type="ORF">BDK92_1767</name>
</gene>
<dbReference type="EMBL" id="RBKT01000001">
    <property type="protein sequence ID" value="RKR87489.1"/>
    <property type="molecule type" value="Genomic_DNA"/>
</dbReference>
<feature type="transmembrane region" description="Helical" evidence="1">
    <location>
        <begin position="112"/>
        <end position="129"/>
    </location>
</feature>
<keyword evidence="3" id="KW-1185">Reference proteome</keyword>
<evidence type="ECO:0000313" key="2">
    <source>
        <dbReference type="EMBL" id="RKR87489.1"/>
    </source>
</evidence>
<organism evidence="2 3">
    <name type="scientific">Micromonospora pisi</name>
    <dbReference type="NCBI Taxonomy" id="589240"/>
    <lineage>
        <taxon>Bacteria</taxon>
        <taxon>Bacillati</taxon>
        <taxon>Actinomycetota</taxon>
        <taxon>Actinomycetes</taxon>
        <taxon>Micromonosporales</taxon>
        <taxon>Micromonosporaceae</taxon>
        <taxon>Micromonospora</taxon>
    </lineage>
</organism>
<feature type="transmembrane region" description="Helical" evidence="1">
    <location>
        <begin position="291"/>
        <end position="313"/>
    </location>
</feature>
<evidence type="ECO:0008006" key="4">
    <source>
        <dbReference type="Google" id="ProtNLM"/>
    </source>
</evidence>
<keyword evidence="1" id="KW-1133">Transmembrane helix</keyword>
<reference evidence="2 3" key="1">
    <citation type="submission" date="2018-10" db="EMBL/GenBank/DDBJ databases">
        <title>Sequencing the genomes of 1000 actinobacteria strains.</title>
        <authorList>
            <person name="Klenk H.-P."/>
        </authorList>
    </citation>
    <scope>NUCLEOTIDE SEQUENCE [LARGE SCALE GENOMIC DNA]</scope>
    <source>
        <strain evidence="2 3">DSM 45175</strain>
    </source>
</reference>
<feature type="transmembrane region" description="Helical" evidence="1">
    <location>
        <begin position="490"/>
        <end position="510"/>
    </location>
</feature>
<name>A0A495JHG4_9ACTN</name>
<comment type="caution">
    <text evidence="2">The sequence shown here is derived from an EMBL/GenBank/DDBJ whole genome shotgun (WGS) entry which is preliminary data.</text>
</comment>
<feature type="transmembrane region" description="Helical" evidence="1">
    <location>
        <begin position="465"/>
        <end position="484"/>
    </location>
</feature>
<protein>
    <recommendedName>
        <fullName evidence="4">4-amino-4-deoxy-L-arabinose transferase-like glycosyltransferase</fullName>
    </recommendedName>
</protein>
<dbReference type="OrthoDB" id="3855595at2"/>
<feature type="transmembrane region" description="Helical" evidence="1">
    <location>
        <begin position="262"/>
        <end position="279"/>
    </location>
</feature>
<dbReference type="AlphaFoldDB" id="A0A495JHG4"/>
<feature type="transmembrane region" description="Helical" evidence="1">
    <location>
        <begin position="591"/>
        <end position="608"/>
    </location>
</feature>
<feature type="transmembrane region" description="Helical" evidence="1">
    <location>
        <begin position="86"/>
        <end position="106"/>
    </location>
</feature>
<feature type="transmembrane region" description="Helical" evidence="1">
    <location>
        <begin position="377"/>
        <end position="399"/>
    </location>
</feature>
<feature type="transmembrane region" description="Helical" evidence="1">
    <location>
        <begin position="25"/>
        <end position="43"/>
    </location>
</feature>
<keyword evidence="1" id="KW-0812">Transmembrane</keyword>
<proteinExistence type="predicted"/>
<feature type="transmembrane region" description="Helical" evidence="1">
    <location>
        <begin position="522"/>
        <end position="540"/>
    </location>
</feature>
<evidence type="ECO:0000256" key="1">
    <source>
        <dbReference type="SAM" id="Phobius"/>
    </source>
</evidence>
<dbReference type="Proteomes" id="UP000277671">
    <property type="component" value="Unassembled WGS sequence"/>
</dbReference>
<feature type="transmembrane region" description="Helical" evidence="1">
    <location>
        <begin position="233"/>
        <end position="255"/>
    </location>
</feature>
<dbReference type="RefSeq" id="WP_121156260.1">
    <property type="nucleotide sequence ID" value="NZ_RBKT01000001.1"/>
</dbReference>
<sequence length="764" mass="81514">MTAVADGAPALGTPTTRPHRAAEALPRYAPALAAFVFVVVILLSADTPALDIARYTGYALLAVVLPGTLVYRALRARPHTLVEDLAVGAAVGLVLELAAWAVFTGLGLEHRLWLWPLAVVLPFVAVPRLRRHWRVTGYTPVPTGWAWSVAAIIAGFTIYLAESFLYRNPILPLGEEQAQYIDLPFQLSIAGAATHQMPPEVPQVAGEPLHYHWFGFAHMAAANLVSGVDLPTVFFRLAVPTLCLLAVLLVAVVGWRISGRPYAGAVAAALMFTVGEFGYENGIRQLFGTQATFIVWGSPSMTYSWVLLLPLIAVLADRIGPARGVAVPPLGRGAWVLVVLLLAASTGAKASSVPVVAAALGLTALVALVVRRRLAWSVIVAGMLALAAQGFATAVLFAFESHGVTVDPFSGLRPFVGAAADRGAGASVLLWGAVGLAFLLNLQLRLAGIVALLHHRRFRLEPVQVFLLGGAVIGPVIYLLVGHPGSSNQYFTRAGFAFGVIASGWGYAELIERARLNRRGRVLLATGAAGFALLLCLIQLNNQAIVHPGPVWDPLRPLLWWAAALTGLALLGALVWPALAGRWTGLRGRGAAVLLTGILVAGAPGLVMDAAAAHRYANGGAYAVVPMPQSRVAAARWVYEHSEADDVVATNAYCRAVVNGRCDARSFWVSAYTERSVLVEGWAFTPKLVGQPDGPYVPFWDQTRLRANDAAFTAPTEAGLADLRDRYGVRWLVVDRSVGQEAEVLATLADRRFDNGRLAVYQLR</sequence>
<feature type="transmembrane region" description="Helical" evidence="1">
    <location>
        <begin position="428"/>
        <end position="453"/>
    </location>
</feature>
<feature type="transmembrane region" description="Helical" evidence="1">
    <location>
        <begin position="350"/>
        <end position="370"/>
    </location>
</feature>
<keyword evidence="1" id="KW-0472">Membrane</keyword>
<feature type="transmembrane region" description="Helical" evidence="1">
    <location>
        <begin position="325"/>
        <end position="344"/>
    </location>
</feature>
<feature type="transmembrane region" description="Helical" evidence="1">
    <location>
        <begin position="141"/>
        <end position="161"/>
    </location>
</feature>
<feature type="transmembrane region" description="Helical" evidence="1">
    <location>
        <begin position="55"/>
        <end position="74"/>
    </location>
</feature>
<accession>A0A495JHG4</accession>
<feature type="transmembrane region" description="Helical" evidence="1">
    <location>
        <begin position="560"/>
        <end position="579"/>
    </location>
</feature>